<comment type="caution">
    <text evidence="2">The sequence shown here is derived from an EMBL/GenBank/DDBJ whole genome shotgun (WGS) entry which is preliminary data.</text>
</comment>
<accession>A0A7V8VFT0</accession>
<name>A0A7V8VFT0_9BACT</name>
<reference evidence="2 3" key="1">
    <citation type="submission" date="2020-07" db="EMBL/GenBank/DDBJ databases">
        <title>Thermogemmata thermophila gen. nov., sp. nov., a novel moderate thermophilic planctomycete from a Kamchatka hot spring.</title>
        <authorList>
            <person name="Elcheninov A.G."/>
            <person name="Podosokorskaya O.A."/>
            <person name="Kovaleva O.L."/>
            <person name="Novikov A."/>
            <person name="Bonch-Osmolovskaya E.A."/>
            <person name="Toshchakov S.V."/>
            <person name="Kublanov I.V."/>
        </authorList>
    </citation>
    <scope>NUCLEOTIDE SEQUENCE [LARGE SCALE GENOMIC DNA]</scope>
    <source>
        <strain evidence="2 3">2918</strain>
    </source>
</reference>
<organism evidence="2 3">
    <name type="scientific">Thermogemmata fonticola</name>
    <dbReference type="NCBI Taxonomy" id="2755323"/>
    <lineage>
        <taxon>Bacteria</taxon>
        <taxon>Pseudomonadati</taxon>
        <taxon>Planctomycetota</taxon>
        <taxon>Planctomycetia</taxon>
        <taxon>Gemmatales</taxon>
        <taxon>Gemmataceae</taxon>
        <taxon>Thermogemmata</taxon>
    </lineage>
</organism>
<dbReference type="EMBL" id="JACEFB010000011">
    <property type="protein sequence ID" value="MBA2227176.1"/>
    <property type="molecule type" value="Genomic_DNA"/>
</dbReference>
<sequence length="241" mass="28057">MTAIGKFLAVLNLFVGIGLATWSVSVFANRLPWYDPLPPAETIHPGHKPANFAYLREELDKHVRAAQAASLLWTQQRQRFEQLEQFRNSRLRGYEEWIGFAKNGNPRDNGIGFYEPVYDPATGLLDLTPPSPTVRRTPILGVDNRPLRGADTLQDQYIRDANELIKLARQIDELRNRFRDLSTEILQTEDRLRRMVEIRDSVQAELFYLMDAQWDVYELRETALRRQRQLSQRLAELRPNP</sequence>
<proteinExistence type="predicted"/>
<keyword evidence="3" id="KW-1185">Reference proteome</keyword>
<dbReference type="AlphaFoldDB" id="A0A7V8VFT0"/>
<evidence type="ECO:0000313" key="2">
    <source>
        <dbReference type="EMBL" id="MBA2227176.1"/>
    </source>
</evidence>
<evidence type="ECO:0000313" key="3">
    <source>
        <dbReference type="Proteomes" id="UP000542342"/>
    </source>
</evidence>
<evidence type="ECO:0000256" key="1">
    <source>
        <dbReference type="SAM" id="Coils"/>
    </source>
</evidence>
<dbReference type="RefSeq" id="WP_194539013.1">
    <property type="nucleotide sequence ID" value="NZ_JACEFB010000011.1"/>
</dbReference>
<protein>
    <submittedName>
        <fullName evidence="2">Uncharacterized protein</fullName>
    </submittedName>
</protein>
<dbReference type="Proteomes" id="UP000542342">
    <property type="component" value="Unassembled WGS sequence"/>
</dbReference>
<keyword evidence="1" id="KW-0175">Coiled coil</keyword>
<gene>
    <name evidence="2" type="ORF">H0921_13515</name>
</gene>
<feature type="coiled-coil region" evidence="1">
    <location>
        <begin position="157"/>
        <end position="191"/>
    </location>
</feature>